<evidence type="ECO:0000313" key="2">
    <source>
        <dbReference type="Proteomes" id="UP000016931"/>
    </source>
</evidence>
<protein>
    <submittedName>
        <fullName evidence="1">Uncharacterized protein</fullName>
    </submittedName>
</protein>
<dbReference type="AlphaFoldDB" id="M3BXD1"/>
<accession>M3BXD1</accession>
<dbReference type="EMBL" id="KB456264">
    <property type="protein sequence ID" value="EMF12736.1"/>
    <property type="molecule type" value="Genomic_DNA"/>
</dbReference>
<dbReference type="OrthoDB" id="5627at2759"/>
<dbReference type="RefSeq" id="XP_016760857.1">
    <property type="nucleotide sequence ID" value="XM_016905483.1"/>
</dbReference>
<gene>
    <name evidence="1" type="ORF">SEPMUDRAFT_149314</name>
</gene>
<reference evidence="1 2" key="1">
    <citation type="journal article" date="2012" name="PLoS Pathog.">
        <title>Diverse lifestyles and strategies of plant pathogenesis encoded in the genomes of eighteen Dothideomycetes fungi.</title>
        <authorList>
            <person name="Ohm R.A."/>
            <person name="Feau N."/>
            <person name="Henrissat B."/>
            <person name="Schoch C.L."/>
            <person name="Horwitz B.A."/>
            <person name="Barry K.W."/>
            <person name="Condon B.J."/>
            <person name="Copeland A.C."/>
            <person name="Dhillon B."/>
            <person name="Glaser F."/>
            <person name="Hesse C.N."/>
            <person name="Kosti I."/>
            <person name="LaButti K."/>
            <person name="Lindquist E.A."/>
            <person name="Lucas S."/>
            <person name="Salamov A.A."/>
            <person name="Bradshaw R.E."/>
            <person name="Ciuffetti L."/>
            <person name="Hamelin R.C."/>
            <person name="Kema G.H.J."/>
            <person name="Lawrence C."/>
            <person name="Scott J.A."/>
            <person name="Spatafora J.W."/>
            <person name="Turgeon B.G."/>
            <person name="de Wit P.J.G.M."/>
            <person name="Zhong S."/>
            <person name="Goodwin S.B."/>
            <person name="Grigoriev I.V."/>
        </authorList>
    </citation>
    <scope>NUCLEOTIDE SEQUENCE [LARGE SCALE GENOMIC DNA]</scope>
    <source>
        <strain evidence="1 2">SO2202</strain>
    </source>
</reference>
<sequence length="126" mass="13864">MADQSSDAPPDVVFRANKRRKMIRKRNLDDLDEAARIEPQDTGVDVSEDNSKGLLSTVKRPAMRKHGIGFSTTGSQQQGPDATTVVETALVPTQNNEEEPSPHDRFTKPTEKAAVVVEDRHLVETG</sequence>
<dbReference type="GeneID" id="27902620"/>
<keyword evidence="2" id="KW-1185">Reference proteome</keyword>
<dbReference type="HOGENOM" id="CLU_1982963_0_0_1"/>
<organism evidence="1 2">
    <name type="scientific">Sphaerulina musiva (strain SO2202)</name>
    <name type="common">Poplar stem canker fungus</name>
    <name type="synonym">Septoria musiva</name>
    <dbReference type="NCBI Taxonomy" id="692275"/>
    <lineage>
        <taxon>Eukaryota</taxon>
        <taxon>Fungi</taxon>
        <taxon>Dikarya</taxon>
        <taxon>Ascomycota</taxon>
        <taxon>Pezizomycotina</taxon>
        <taxon>Dothideomycetes</taxon>
        <taxon>Dothideomycetidae</taxon>
        <taxon>Mycosphaerellales</taxon>
        <taxon>Mycosphaerellaceae</taxon>
        <taxon>Sphaerulina</taxon>
    </lineage>
</organism>
<evidence type="ECO:0000313" key="1">
    <source>
        <dbReference type="EMBL" id="EMF12736.1"/>
    </source>
</evidence>
<name>M3BXD1_SPHMS</name>
<dbReference type="Proteomes" id="UP000016931">
    <property type="component" value="Unassembled WGS sequence"/>
</dbReference>
<proteinExistence type="predicted"/>